<dbReference type="AlphaFoldDB" id="A0A4R1B4T2"/>
<gene>
    <name evidence="10" type="ORF">EPD60_13715</name>
</gene>
<evidence type="ECO:0000256" key="7">
    <source>
        <dbReference type="SAM" id="Phobius"/>
    </source>
</evidence>
<protein>
    <submittedName>
        <fullName evidence="10">ABC transporter permease</fullName>
    </submittedName>
</protein>
<dbReference type="PANTHER" id="PTHR30489">
    <property type="entry name" value="LIPOPROTEIN-RELEASING SYSTEM TRANSMEMBRANE PROTEIN LOLE"/>
    <property type="match status" value="1"/>
</dbReference>
<feature type="transmembrane region" description="Helical" evidence="7">
    <location>
        <begin position="333"/>
        <end position="360"/>
    </location>
</feature>
<dbReference type="RefSeq" id="WP_131450095.1">
    <property type="nucleotide sequence ID" value="NZ_SJZI01000047.1"/>
</dbReference>
<evidence type="ECO:0000256" key="5">
    <source>
        <dbReference type="ARBA" id="ARBA00022989"/>
    </source>
</evidence>
<reference evidence="10 11" key="1">
    <citation type="submission" date="2019-03" db="EMBL/GenBank/DDBJ databases">
        <authorList>
            <person name="Kim M.K.M."/>
        </authorList>
    </citation>
    <scope>NUCLEOTIDE SEQUENCE [LARGE SCALE GENOMIC DNA]</scope>
    <source>
        <strain evidence="10 11">17J68-12</strain>
    </source>
</reference>
<feature type="transmembrane region" description="Helical" evidence="7">
    <location>
        <begin position="380"/>
        <end position="402"/>
    </location>
</feature>
<feature type="domain" description="MacB-like periplasmic core" evidence="9">
    <location>
        <begin position="21"/>
        <end position="254"/>
    </location>
</feature>
<dbReference type="GO" id="GO:0044874">
    <property type="term" value="P:lipoprotein localization to outer membrane"/>
    <property type="evidence" value="ECO:0007669"/>
    <property type="project" value="TreeGrafter"/>
</dbReference>
<evidence type="ECO:0000313" key="11">
    <source>
        <dbReference type="Proteomes" id="UP000295334"/>
    </source>
</evidence>
<dbReference type="EMBL" id="SJZI01000047">
    <property type="protein sequence ID" value="TCJ13122.1"/>
    <property type="molecule type" value="Genomic_DNA"/>
</dbReference>
<evidence type="ECO:0000256" key="3">
    <source>
        <dbReference type="ARBA" id="ARBA00022475"/>
    </source>
</evidence>
<feature type="transmembrane region" description="Helical" evidence="7">
    <location>
        <begin position="285"/>
        <end position="306"/>
    </location>
</feature>
<keyword evidence="5 7" id="KW-1133">Transmembrane helix</keyword>
<evidence type="ECO:0000313" key="10">
    <source>
        <dbReference type="EMBL" id="TCJ13122.1"/>
    </source>
</evidence>
<sequence>MSLRLVTDIAASLLRARLRQTLVAAIGVTFSITMFITLLSFMTGLNNMLDGLVVNRTPHVRLFNEVKPSAVQPVARVPQYRGYYHFISSVKAAGAREEVYNSAAVIRTVKADPRVLGLAPRINTPIFFNNGATSINGVIYGVDVDAEVRLFHFSDYVVEGRPQDLKHVANSVILGKALADKLLAHVGDVVPVTTARGDQFSLKVVGIFQSGVTDWDKVQSYAALSTTQKLLGRPASYVTDINIKLIDIGKAPAMAKEYARVFDTDAEDIQTANAQFDTGTKIRNLISYVVGIVLLTVAGFGIYNILNMMIYEKMDAIAILKATGFTGADVRRIFLIIALSIGFFGGLVGLGLGFVLSLIIDQIPFNTAALPTVHTYPINYNPLFYFIGCSFSLITTYLAGFFPARKASRVDPVVIIRGK</sequence>
<evidence type="ECO:0000256" key="2">
    <source>
        <dbReference type="ARBA" id="ARBA00005236"/>
    </source>
</evidence>
<name>A0A4R1B4T2_9BACT</name>
<dbReference type="PANTHER" id="PTHR30489:SF0">
    <property type="entry name" value="LIPOPROTEIN-RELEASING SYSTEM TRANSMEMBRANE PROTEIN LOLE"/>
    <property type="match status" value="1"/>
</dbReference>
<dbReference type="Pfam" id="PF12704">
    <property type="entry name" value="MacB_PCD"/>
    <property type="match status" value="1"/>
</dbReference>
<dbReference type="Pfam" id="PF02687">
    <property type="entry name" value="FtsX"/>
    <property type="match status" value="1"/>
</dbReference>
<keyword evidence="11" id="KW-1185">Reference proteome</keyword>
<keyword evidence="6 7" id="KW-0472">Membrane</keyword>
<dbReference type="Proteomes" id="UP000295334">
    <property type="component" value="Unassembled WGS sequence"/>
</dbReference>
<dbReference type="InterPro" id="IPR051447">
    <property type="entry name" value="Lipoprotein-release_system"/>
</dbReference>
<comment type="subcellular location">
    <subcellularLocation>
        <location evidence="1">Cell membrane</location>
        <topology evidence="1">Multi-pass membrane protein</topology>
    </subcellularLocation>
</comment>
<feature type="domain" description="ABC3 transporter permease C-terminal" evidence="8">
    <location>
        <begin position="289"/>
        <end position="412"/>
    </location>
</feature>
<evidence type="ECO:0000259" key="9">
    <source>
        <dbReference type="Pfam" id="PF12704"/>
    </source>
</evidence>
<dbReference type="InterPro" id="IPR025857">
    <property type="entry name" value="MacB_PCD"/>
</dbReference>
<comment type="similarity">
    <text evidence="2">Belongs to the ABC-4 integral membrane protein family. LolC/E subfamily.</text>
</comment>
<dbReference type="OrthoDB" id="9770036at2"/>
<feature type="transmembrane region" description="Helical" evidence="7">
    <location>
        <begin position="21"/>
        <end position="42"/>
    </location>
</feature>
<keyword evidence="3" id="KW-1003">Cell membrane</keyword>
<evidence type="ECO:0000259" key="8">
    <source>
        <dbReference type="Pfam" id="PF02687"/>
    </source>
</evidence>
<organism evidence="10 11">
    <name type="scientific">Flaviaesturariibacter flavus</name>
    <dbReference type="NCBI Taxonomy" id="2502780"/>
    <lineage>
        <taxon>Bacteria</taxon>
        <taxon>Pseudomonadati</taxon>
        <taxon>Bacteroidota</taxon>
        <taxon>Chitinophagia</taxon>
        <taxon>Chitinophagales</taxon>
        <taxon>Chitinophagaceae</taxon>
        <taxon>Flaviaestuariibacter</taxon>
    </lineage>
</organism>
<dbReference type="GO" id="GO:0098797">
    <property type="term" value="C:plasma membrane protein complex"/>
    <property type="evidence" value="ECO:0007669"/>
    <property type="project" value="TreeGrafter"/>
</dbReference>
<proteinExistence type="inferred from homology"/>
<comment type="caution">
    <text evidence="10">The sequence shown here is derived from an EMBL/GenBank/DDBJ whole genome shotgun (WGS) entry which is preliminary data.</text>
</comment>
<evidence type="ECO:0000256" key="6">
    <source>
        <dbReference type="ARBA" id="ARBA00023136"/>
    </source>
</evidence>
<evidence type="ECO:0000256" key="4">
    <source>
        <dbReference type="ARBA" id="ARBA00022692"/>
    </source>
</evidence>
<keyword evidence="4 7" id="KW-0812">Transmembrane</keyword>
<evidence type="ECO:0000256" key="1">
    <source>
        <dbReference type="ARBA" id="ARBA00004651"/>
    </source>
</evidence>
<dbReference type="InterPro" id="IPR003838">
    <property type="entry name" value="ABC3_permease_C"/>
</dbReference>
<accession>A0A4R1B4T2</accession>